<proteinExistence type="predicted"/>
<sequence>MSLEDPANKVRVPGHKGPHPEAYHQDVFKRLDRARSNCRTLQQCADALVRALQDLAVEIQMEGSRLNKLVTRTE</sequence>
<dbReference type="InterPro" id="IPR032871">
    <property type="entry name" value="AHH_dom_containing"/>
</dbReference>
<gene>
    <name evidence="2" type="ORF">OV287_14300</name>
</gene>
<dbReference type="Proteomes" id="UP001207654">
    <property type="component" value="Unassembled WGS sequence"/>
</dbReference>
<dbReference type="RefSeq" id="WP_267534573.1">
    <property type="nucleotide sequence ID" value="NZ_JAPNKA010000001.1"/>
</dbReference>
<organism evidence="2 3">
    <name type="scientific">Archangium lansingense</name>
    <dbReference type="NCBI Taxonomy" id="2995310"/>
    <lineage>
        <taxon>Bacteria</taxon>
        <taxon>Pseudomonadati</taxon>
        <taxon>Myxococcota</taxon>
        <taxon>Myxococcia</taxon>
        <taxon>Myxococcales</taxon>
        <taxon>Cystobacterineae</taxon>
        <taxon>Archangiaceae</taxon>
        <taxon>Archangium</taxon>
    </lineage>
</organism>
<name>A0ABT4A3Y0_9BACT</name>
<evidence type="ECO:0000256" key="1">
    <source>
        <dbReference type="SAM" id="MobiDB-lite"/>
    </source>
</evidence>
<keyword evidence="3" id="KW-1185">Reference proteome</keyword>
<comment type="caution">
    <text evidence="2">The sequence shown here is derived from an EMBL/GenBank/DDBJ whole genome shotgun (WGS) entry which is preliminary data.</text>
</comment>
<reference evidence="2 3" key="1">
    <citation type="submission" date="2022-11" db="EMBL/GenBank/DDBJ databases">
        <title>Minimal conservation of predation-associated metabolite biosynthetic gene clusters underscores biosynthetic potential of Myxococcota including descriptions for ten novel species: Archangium lansinium sp. nov., Myxococcus landrumus sp. nov., Nannocystis bai.</title>
        <authorList>
            <person name="Ahearne A."/>
            <person name="Stevens C."/>
            <person name="Phillips K."/>
        </authorList>
    </citation>
    <scope>NUCLEOTIDE SEQUENCE [LARGE SCALE GENOMIC DNA]</scope>
    <source>
        <strain evidence="2 3">MIWBW</strain>
    </source>
</reference>
<dbReference type="Pfam" id="PF14412">
    <property type="entry name" value="AHH"/>
    <property type="match status" value="1"/>
</dbReference>
<evidence type="ECO:0000313" key="2">
    <source>
        <dbReference type="EMBL" id="MCY1075652.1"/>
    </source>
</evidence>
<feature type="region of interest" description="Disordered" evidence="1">
    <location>
        <begin position="1"/>
        <end position="22"/>
    </location>
</feature>
<accession>A0ABT4A3Y0</accession>
<evidence type="ECO:0000313" key="3">
    <source>
        <dbReference type="Proteomes" id="UP001207654"/>
    </source>
</evidence>
<protein>
    <submittedName>
        <fullName evidence="2">AHH domain-containing protein</fullName>
    </submittedName>
</protein>
<dbReference type="EMBL" id="JAPNKA010000001">
    <property type="protein sequence ID" value="MCY1075652.1"/>
    <property type="molecule type" value="Genomic_DNA"/>
</dbReference>